<proteinExistence type="predicted"/>
<accession>A0A3S1ARV4</accession>
<feature type="transmembrane region" description="Helical" evidence="1">
    <location>
        <begin position="192"/>
        <end position="210"/>
    </location>
</feature>
<keyword evidence="1" id="KW-1133">Transmembrane helix</keyword>
<dbReference type="Proteomes" id="UP000271974">
    <property type="component" value="Unassembled WGS sequence"/>
</dbReference>
<gene>
    <name evidence="2" type="ORF">EGW08_021926</name>
</gene>
<keyword evidence="3" id="KW-1185">Reference proteome</keyword>
<feature type="non-terminal residue" evidence="2">
    <location>
        <position position="236"/>
    </location>
</feature>
<evidence type="ECO:0000313" key="2">
    <source>
        <dbReference type="EMBL" id="RUS70312.1"/>
    </source>
</evidence>
<evidence type="ECO:0000313" key="3">
    <source>
        <dbReference type="Proteomes" id="UP000271974"/>
    </source>
</evidence>
<feature type="transmembrane region" description="Helical" evidence="1">
    <location>
        <begin position="146"/>
        <end position="171"/>
    </location>
</feature>
<evidence type="ECO:0000256" key="1">
    <source>
        <dbReference type="SAM" id="Phobius"/>
    </source>
</evidence>
<protein>
    <submittedName>
        <fullName evidence="2">Uncharacterized protein</fullName>
    </submittedName>
</protein>
<dbReference type="EMBL" id="RQTK01001441">
    <property type="protein sequence ID" value="RUS70312.1"/>
    <property type="molecule type" value="Genomic_DNA"/>
</dbReference>
<keyword evidence="1" id="KW-0472">Membrane</keyword>
<comment type="caution">
    <text evidence="2">The sequence shown here is derived from an EMBL/GenBank/DDBJ whole genome shotgun (WGS) entry which is preliminary data.</text>
</comment>
<sequence>MYVPHTLVTSNVRSPHSGYTIATSNVRSPHSGYTIATSNVRSPHSGYIKCTFPTLWLYYSYIKCTFPTLWLYYSYIKCTFPTLWLHQMYVPHTLVTSNVRSPHSGYIKCTFPTLWLHSGYIKYSLGLGRLMWQMPAAFTDLGVPNVYALVFFLAAFLFWFMFLCVGTLTIVDNIVDAIKKSLSCQPCNRITVSIFVTFFVTISALGIGSLQTMQVGHYVFFSDHAVNGQTEVSIHL</sequence>
<name>A0A3S1ARV4_ELYCH</name>
<keyword evidence="1" id="KW-0812">Transmembrane</keyword>
<organism evidence="2 3">
    <name type="scientific">Elysia chlorotica</name>
    <name type="common">Eastern emerald elysia</name>
    <name type="synonym">Sea slug</name>
    <dbReference type="NCBI Taxonomy" id="188477"/>
    <lineage>
        <taxon>Eukaryota</taxon>
        <taxon>Metazoa</taxon>
        <taxon>Spiralia</taxon>
        <taxon>Lophotrochozoa</taxon>
        <taxon>Mollusca</taxon>
        <taxon>Gastropoda</taxon>
        <taxon>Heterobranchia</taxon>
        <taxon>Euthyneura</taxon>
        <taxon>Panpulmonata</taxon>
        <taxon>Sacoglossa</taxon>
        <taxon>Placobranchoidea</taxon>
        <taxon>Plakobranchidae</taxon>
        <taxon>Elysia</taxon>
    </lineage>
</organism>
<reference evidence="2 3" key="1">
    <citation type="submission" date="2019-01" db="EMBL/GenBank/DDBJ databases">
        <title>A draft genome assembly of the solar-powered sea slug Elysia chlorotica.</title>
        <authorList>
            <person name="Cai H."/>
            <person name="Li Q."/>
            <person name="Fang X."/>
            <person name="Li J."/>
            <person name="Curtis N.E."/>
            <person name="Altenburger A."/>
            <person name="Shibata T."/>
            <person name="Feng M."/>
            <person name="Maeda T."/>
            <person name="Schwartz J.A."/>
            <person name="Shigenobu S."/>
            <person name="Lundholm N."/>
            <person name="Nishiyama T."/>
            <person name="Yang H."/>
            <person name="Hasebe M."/>
            <person name="Li S."/>
            <person name="Pierce S.K."/>
            <person name="Wang J."/>
        </authorList>
    </citation>
    <scope>NUCLEOTIDE SEQUENCE [LARGE SCALE GENOMIC DNA]</scope>
    <source>
        <strain evidence="2">EC2010</strain>
        <tissue evidence="2">Whole organism of an adult</tissue>
    </source>
</reference>
<dbReference type="AlphaFoldDB" id="A0A3S1ARV4"/>